<comment type="caution">
    <text evidence="2">The sequence shown here is derived from an EMBL/GenBank/DDBJ whole genome shotgun (WGS) entry which is preliminary data.</text>
</comment>
<gene>
    <name evidence="2" type="ORF">CYMTET_23948</name>
</gene>
<proteinExistence type="predicted"/>
<evidence type="ECO:0000313" key="3">
    <source>
        <dbReference type="Proteomes" id="UP001190700"/>
    </source>
</evidence>
<feature type="region of interest" description="Disordered" evidence="1">
    <location>
        <begin position="97"/>
        <end position="119"/>
    </location>
</feature>
<dbReference type="Proteomes" id="UP001190700">
    <property type="component" value="Unassembled WGS sequence"/>
</dbReference>
<evidence type="ECO:0000256" key="1">
    <source>
        <dbReference type="SAM" id="MobiDB-lite"/>
    </source>
</evidence>
<sequence>MMKRLDDTGVVAQCYDVESHILQHADPKNTTSSGGNESANMNPVANGFCTNCYWPLHEVIITSSYDDDNATWCAVLKDIDPFDDDQRRYIRTGKYQETTEAPHSVQGNSEHPSNATVKHMGPTDTSGTAVHNISLSRIDRAFLSAEYLACQMNVFAALENVTTAGSGREAPIMTHHVIQDLMFDDCKQEAFFELNNDWLQEMKKQYHCP</sequence>
<feature type="compositionally biased region" description="Polar residues" evidence="1">
    <location>
        <begin position="97"/>
        <end position="116"/>
    </location>
</feature>
<dbReference type="AlphaFoldDB" id="A0AAE0FWV5"/>
<evidence type="ECO:0000313" key="2">
    <source>
        <dbReference type="EMBL" id="KAK3267502.1"/>
    </source>
</evidence>
<dbReference type="EMBL" id="LGRX02012370">
    <property type="protein sequence ID" value="KAK3267502.1"/>
    <property type="molecule type" value="Genomic_DNA"/>
</dbReference>
<protein>
    <submittedName>
        <fullName evidence="2">Uncharacterized protein</fullName>
    </submittedName>
</protein>
<organism evidence="2 3">
    <name type="scientific">Cymbomonas tetramitiformis</name>
    <dbReference type="NCBI Taxonomy" id="36881"/>
    <lineage>
        <taxon>Eukaryota</taxon>
        <taxon>Viridiplantae</taxon>
        <taxon>Chlorophyta</taxon>
        <taxon>Pyramimonadophyceae</taxon>
        <taxon>Pyramimonadales</taxon>
        <taxon>Pyramimonadaceae</taxon>
        <taxon>Cymbomonas</taxon>
    </lineage>
</organism>
<keyword evidence="3" id="KW-1185">Reference proteome</keyword>
<accession>A0AAE0FWV5</accession>
<name>A0AAE0FWV5_9CHLO</name>
<reference evidence="2 3" key="1">
    <citation type="journal article" date="2015" name="Genome Biol. Evol.">
        <title>Comparative Genomics of a Bacterivorous Green Alga Reveals Evolutionary Causalities and Consequences of Phago-Mixotrophic Mode of Nutrition.</title>
        <authorList>
            <person name="Burns J.A."/>
            <person name="Paasch A."/>
            <person name="Narechania A."/>
            <person name="Kim E."/>
        </authorList>
    </citation>
    <scope>NUCLEOTIDE SEQUENCE [LARGE SCALE GENOMIC DNA]</scope>
    <source>
        <strain evidence="2 3">PLY_AMNH</strain>
    </source>
</reference>